<evidence type="ECO:0000313" key="2">
    <source>
        <dbReference type="Proteomes" id="UP000012429"/>
    </source>
</evidence>
<reference evidence="1 2" key="1">
    <citation type="journal article" date="2012" name="BMC Genomics">
        <title>Genomic basis of broad host range and environmental adaptability of Rhizobium tropici CIAT 899 and Rhizobium sp. PRF 81 which are used in inoculants for common bean (Phaseolus vulgaris L.).</title>
        <authorList>
            <person name="Ormeno-Orrillo E."/>
            <person name="Menna P."/>
            <person name="Almeida L.G."/>
            <person name="Ollero F.J."/>
            <person name="Nicolas M.F."/>
            <person name="Pains Rodrigues E."/>
            <person name="Shigueyoshi Nakatani A."/>
            <person name="Silva Batista J.S."/>
            <person name="Oliveira Chueire L.M."/>
            <person name="Souza R.C."/>
            <person name="Ribeiro Vasconcelos A.T."/>
            <person name="Megias M."/>
            <person name="Hungria M."/>
            <person name="Martinez-Romero E."/>
        </authorList>
    </citation>
    <scope>NUCLEOTIDE SEQUENCE [LARGE SCALE GENOMIC DNA]</scope>
    <source>
        <strain evidence="1 2">PRF 81</strain>
    </source>
</reference>
<proteinExistence type="predicted"/>
<dbReference type="AlphaFoldDB" id="N6V8J9"/>
<evidence type="ECO:0000313" key="1">
    <source>
        <dbReference type="EMBL" id="ENN89506.1"/>
    </source>
</evidence>
<organism evidence="1 2">
    <name type="scientific">Rhizobium freirei PRF 81</name>
    <dbReference type="NCBI Taxonomy" id="363754"/>
    <lineage>
        <taxon>Bacteria</taxon>
        <taxon>Pseudomonadati</taxon>
        <taxon>Pseudomonadota</taxon>
        <taxon>Alphaproteobacteria</taxon>
        <taxon>Hyphomicrobiales</taxon>
        <taxon>Rhizobiaceae</taxon>
        <taxon>Rhizobium/Agrobacterium group</taxon>
        <taxon>Rhizobium</taxon>
    </lineage>
</organism>
<dbReference type="STRING" id="363754.RHSP_60941"/>
<keyword evidence="2" id="KW-1185">Reference proteome</keyword>
<sequence>MGFSLGFEHDVGSTFLQLDAEGALIVLGDQRPLQLIALVEEGNAEGKGDVAEDLRILSPGDDGTRAHNRRQIAVHEGRTRQIGDAHHLGDGVTALVGAEGLHLRQHDIDFVVVRQIVQRRHDRPAVHLRLVDLLRAVIEARRVAETNGVGGCEQAESRVRANDAALVEQRQAARGFQHALDDEHHVRTAGIVFVEDERDVVLVGPGQDAILKFGDLQPVLDDDGVLADEIDTADVAVEVDAHARPVEARGNLLDVRGLAGAVIARDHHATVVSEAGENGERGLAVEEVIRIQIGHIGTALAVGGNADIGINAENFTNRNGGVGNLGNIKVDLAHHVSRAGGFHPAISISAIFVRIAAAFLPASVRSEQRRYFSGTKAKSRRDCMIACEHP</sequence>
<gene>
    <name evidence="1" type="ORF">RHSP_60941</name>
</gene>
<name>N6V8J9_9HYPH</name>
<comment type="caution">
    <text evidence="1">The sequence shown here is derived from an EMBL/GenBank/DDBJ whole genome shotgun (WGS) entry which is preliminary data.</text>
</comment>
<dbReference type="Proteomes" id="UP000012429">
    <property type="component" value="Unassembled WGS sequence"/>
</dbReference>
<dbReference type="EMBL" id="AQHN01000005">
    <property type="protein sequence ID" value="ENN89506.1"/>
    <property type="molecule type" value="Genomic_DNA"/>
</dbReference>
<protein>
    <submittedName>
        <fullName evidence="1">Uncharacterized protein</fullName>
    </submittedName>
</protein>
<accession>N6V8J9</accession>